<reference evidence="1" key="1">
    <citation type="submission" date="2016-11" db="EMBL/GenBank/DDBJ databases">
        <authorList>
            <person name="Varghese N."/>
            <person name="Submissions S."/>
        </authorList>
    </citation>
    <scope>NUCLEOTIDE SEQUENCE [LARGE SCALE GENOMIC DNA]</scope>
    <source>
        <strain evidence="1">DSM 16785</strain>
    </source>
</reference>
<evidence type="ECO:0000313" key="1">
    <source>
        <dbReference type="EMBL" id="SHE48176.1"/>
    </source>
</evidence>
<name>A0A1M4TUT1_MARH1</name>
<dbReference type="STRING" id="1122195.SAMN02745164_00515"/>
<sequence length="124" mass="14766">MGFFIDNEKTEKIYFDEKLNISNKKTNFWVEIKSEPNFYLIEEIKKSIKPKTIKMNAATNEIELDTEKMGEVPLELLIKLILNWSEDEKPTLQVLRTKTHPKFLQNLWNKLLELYEVGNDVFRT</sequence>
<accession>A0A1M4TUT1</accession>
<protein>
    <submittedName>
        <fullName evidence="1">Uncharacterized protein</fullName>
    </submittedName>
</protein>
<dbReference type="OrthoDB" id="48525at2"/>
<comment type="caution">
    <text evidence="1">The sequence shown here is derived from an EMBL/GenBank/DDBJ whole genome shotgun (WGS) entry which is preliminary data.</text>
</comment>
<gene>
    <name evidence="1" type="ORF">SAMN02745164_00515</name>
</gene>
<dbReference type="RefSeq" id="WP_072863146.1">
    <property type="nucleotide sequence ID" value="NZ_FQUI01000005.1"/>
</dbReference>
<keyword evidence="2" id="KW-1185">Reference proteome</keyword>
<proteinExistence type="predicted"/>
<dbReference type="EMBL" id="FQUI01000005">
    <property type="protein sequence ID" value="SHE48176.1"/>
    <property type="molecule type" value="Genomic_DNA"/>
</dbReference>
<evidence type="ECO:0000313" key="2">
    <source>
        <dbReference type="Proteomes" id="UP000184334"/>
    </source>
</evidence>
<dbReference type="Proteomes" id="UP000184334">
    <property type="component" value="Unassembled WGS sequence"/>
</dbReference>
<dbReference type="AlphaFoldDB" id="A0A1M4TUT1"/>
<organism evidence="1 2">
    <name type="scientific">Marinitoga hydrogenitolerans (strain DSM 16785 / JCM 12826 / AT1271)</name>
    <dbReference type="NCBI Taxonomy" id="1122195"/>
    <lineage>
        <taxon>Bacteria</taxon>
        <taxon>Thermotogati</taxon>
        <taxon>Thermotogota</taxon>
        <taxon>Thermotogae</taxon>
        <taxon>Petrotogales</taxon>
        <taxon>Petrotogaceae</taxon>
        <taxon>Marinitoga</taxon>
    </lineage>
</organism>